<gene>
    <name evidence="1" type="ORF">M9Y10_000414</name>
</gene>
<evidence type="ECO:0000313" key="1">
    <source>
        <dbReference type="EMBL" id="KAK8898143.1"/>
    </source>
</evidence>
<evidence type="ECO:0000313" key="2">
    <source>
        <dbReference type="Proteomes" id="UP001470230"/>
    </source>
</evidence>
<dbReference type="Proteomes" id="UP001470230">
    <property type="component" value="Unassembled WGS sequence"/>
</dbReference>
<dbReference type="Gene3D" id="2.60.120.260">
    <property type="entry name" value="Galactose-binding domain-like"/>
    <property type="match status" value="1"/>
</dbReference>
<comment type="caution">
    <text evidence="1">The sequence shown here is derived from an EMBL/GenBank/DDBJ whole genome shotgun (WGS) entry which is preliminary data.</text>
</comment>
<name>A0ABR2L538_9EUKA</name>
<evidence type="ECO:0008006" key="3">
    <source>
        <dbReference type="Google" id="ProtNLM"/>
    </source>
</evidence>
<organism evidence="1 2">
    <name type="scientific">Tritrichomonas musculus</name>
    <dbReference type="NCBI Taxonomy" id="1915356"/>
    <lineage>
        <taxon>Eukaryota</taxon>
        <taxon>Metamonada</taxon>
        <taxon>Parabasalia</taxon>
        <taxon>Tritrichomonadida</taxon>
        <taxon>Tritrichomonadidae</taxon>
        <taxon>Tritrichomonas</taxon>
    </lineage>
</organism>
<protein>
    <recommendedName>
        <fullName evidence="3">BACK domain-containing protein</fullName>
    </recommendedName>
</protein>
<accession>A0ABR2L538</accession>
<dbReference type="SUPFAM" id="SSF49785">
    <property type="entry name" value="Galactose-binding domain-like"/>
    <property type="match status" value="1"/>
</dbReference>
<reference evidence="1 2" key="1">
    <citation type="submission" date="2024-04" db="EMBL/GenBank/DDBJ databases">
        <title>Tritrichomonas musculus Genome.</title>
        <authorList>
            <person name="Alves-Ferreira E."/>
            <person name="Grigg M."/>
            <person name="Lorenzi H."/>
            <person name="Galac M."/>
        </authorList>
    </citation>
    <scope>NUCLEOTIDE SEQUENCE [LARGE SCALE GENOMIC DNA]</scope>
    <source>
        <strain evidence="1 2">EAF2021</strain>
    </source>
</reference>
<sequence>MSDNSIILSSSGLKNIFKTKNQEEEFEFIFGEHKLVLQRIFAEFLSPLVSQMHLSDPTINYIDYTDRLKDLNISKEVLSQVELLSEGEPICITKEQIFQMQIISLLLDNDELFSLIEEQYEDEIDENNIDKYLSNLNFFYTFSPIHKYVKCKSIVDYISTHFYSIDENKLLSLHSDILYSIISNEKLVIESEDSLFEFFEKLSKAKAKVKEAIDVVRFYEEIEFTKLSEAKFNDFIETFDINEMSHEMWEKLRQCFYSCMKDSTEKVNKTRYLTASTSCKKQEGKKIDYDGNESHRFKGIINFLTEKSGSNVSDNGTVNVTSSSINGGYQARNSVDLENSQNYFQSARKLNSWLRYDFIENKVRPTRYSIRTRHDCDGWHPRNWVIEGSNTGGESESEWTVLDSHQNDETLKGRSFSHTFDINKSEGSEEFCRYLRIRQTGNDSSGENFLTLSALKFFGFLIEK</sequence>
<dbReference type="EMBL" id="JAPFFF010000001">
    <property type="protein sequence ID" value="KAK8898143.1"/>
    <property type="molecule type" value="Genomic_DNA"/>
</dbReference>
<dbReference type="InterPro" id="IPR008979">
    <property type="entry name" value="Galactose-bd-like_sf"/>
</dbReference>
<keyword evidence="2" id="KW-1185">Reference proteome</keyword>
<proteinExistence type="predicted"/>